<protein>
    <submittedName>
        <fullName evidence="4">PucR C-terminal helix-turn-helix domain-containing protein</fullName>
    </submittedName>
</protein>
<dbReference type="InterPro" id="IPR051448">
    <property type="entry name" value="CdaR-like_regulators"/>
</dbReference>
<evidence type="ECO:0000259" key="3">
    <source>
        <dbReference type="Pfam" id="PF17853"/>
    </source>
</evidence>
<feature type="domain" description="PucR C-terminal helix-turn-helix" evidence="2">
    <location>
        <begin position="351"/>
        <end position="406"/>
    </location>
</feature>
<evidence type="ECO:0000313" key="5">
    <source>
        <dbReference type="Proteomes" id="UP000199034"/>
    </source>
</evidence>
<dbReference type="Proteomes" id="UP000199034">
    <property type="component" value="Unassembled WGS sequence"/>
</dbReference>
<gene>
    <name evidence="4" type="ORF">SAMN05421872_114114</name>
</gene>
<comment type="similarity">
    <text evidence="1">Belongs to the CdaR family.</text>
</comment>
<dbReference type="EMBL" id="FMZM01000014">
    <property type="protein sequence ID" value="SDE07917.1"/>
    <property type="molecule type" value="Genomic_DNA"/>
</dbReference>
<accession>A0A1G7A094</accession>
<dbReference type="STRING" id="1045774.SAMN05421872_114114"/>
<dbReference type="PANTHER" id="PTHR33744:SF1">
    <property type="entry name" value="DNA-BINDING TRANSCRIPTIONAL ACTIVATOR ADER"/>
    <property type="match status" value="1"/>
</dbReference>
<dbReference type="InterPro" id="IPR042070">
    <property type="entry name" value="PucR_C-HTH_sf"/>
</dbReference>
<evidence type="ECO:0000256" key="1">
    <source>
        <dbReference type="ARBA" id="ARBA00006754"/>
    </source>
</evidence>
<dbReference type="InterPro" id="IPR041522">
    <property type="entry name" value="CdaR_GGDEF"/>
</dbReference>
<organism evidence="4 5">
    <name type="scientific">Nocardioides lianchengensis</name>
    <dbReference type="NCBI Taxonomy" id="1045774"/>
    <lineage>
        <taxon>Bacteria</taxon>
        <taxon>Bacillati</taxon>
        <taxon>Actinomycetota</taxon>
        <taxon>Actinomycetes</taxon>
        <taxon>Propionibacteriales</taxon>
        <taxon>Nocardioidaceae</taxon>
        <taxon>Nocardioides</taxon>
    </lineage>
</organism>
<dbReference type="AlphaFoldDB" id="A0A1G7A094"/>
<dbReference type="Gene3D" id="1.10.10.2840">
    <property type="entry name" value="PucR C-terminal helix-turn-helix domain"/>
    <property type="match status" value="1"/>
</dbReference>
<keyword evidence="5" id="KW-1185">Reference proteome</keyword>
<proteinExistence type="inferred from homology"/>
<dbReference type="InterPro" id="IPR025736">
    <property type="entry name" value="PucR_C-HTH_dom"/>
</dbReference>
<feature type="domain" description="CdaR GGDEF-like" evidence="3">
    <location>
        <begin position="191"/>
        <end position="302"/>
    </location>
</feature>
<evidence type="ECO:0000313" key="4">
    <source>
        <dbReference type="EMBL" id="SDE07917.1"/>
    </source>
</evidence>
<evidence type="ECO:0000259" key="2">
    <source>
        <dbReference type="Pfam" id="PF13556"/>
    </source>
</evidence>
<name>A0A1G7A094_9ACTN</name>
<dbReference type="PANTHER" id="PTHR33744">
    <property type="entry name" value="CARBOHYDRATE DIACID REGULATOR"/>
    <property type="match status" value="1"/>
</dbReference>
<dbReference type="Pfam" id="PF17853">
    <property type="entry name" value="GGDEF_2"/>
    <property type="match status" value="1"/>
</dbReference>
<reference evidence="4 5" key="1">
    <citation type="submission" date="2016-10" db="EMBL/GenBank/DDBJ databases">
        <authorList>
            <person name="de Groot N.N."/>
        </authorList>
    </citation>
    <scope>NUCLEOTIDE SEQUENCE [LARGE SCALE GENOMIC DNA]</scope>
    <source>
        <strain evidence="4 5">CGMCC 4.6858</strain>
    </source>
</reference>
<dbReference type="Pfam" id="PF13556">
    <property type="entry name" value="HTH_30"/>
    <property type="match status" value="1"/>
</dbReference>
<sequence>MALVREPWTTRLRPRSNQVARSSAAPDVLARALAVLGPGPVAWAAESGAGLHAELRRSGGGRTGSRGIETELLSLLLQLHEGRGVAELRVAEAALDDARLLAREGVSSTVLVEAVWRLHRLVQEAVVATARGDDLAEAPDRSAWDDLLRLARYSERATRVLLAAYDDAGTWSDERAARRREAVGRLVDGESIGEDEELVGVRLGGHHLVATVAGSTGTDDPRVVRFAREVSALLPGCTLVTAARTPETLLWWSRAQPVTGPELDRLRAVVVPDGLTVALGDPHPGAPGVAQGYAEARRAASVAAVAQRPGPALHADVLLVSALLADPAATRDLVSRELTGVLGRDARSVELRQTLLLFLRSGGSRQAVAQELGMAPTTVAYRVERFERLRGRRLQESRLETWAALTVVDLAPAVLDELTGSAG</sequence>